<dbReference type="GO" id="GO:0016887">
    <property type="term" value="F:ATP hydrolysis activity"/>
    <property type="evidence" value="ECO:0007669"/>
    <property type="project" value="RHEA"/>
</dbReference>
<comment type="caution">
    <text evidence="10">The sequence shown here is derived from an EMBL/GenBank/DDBJ whole genome shotgun (WGS) entry which is preliminary data.</text>
</comment>
<feature type="domain" description="Helicase ATP-binding" evidence="8">
    <location>
        <begin position="34"/>
        <end position="205"/>
    </location>
</feature>
<dbReference type="FunFam" id="3.30.70.330:FF:000254">
    <property type="entry name" value="ATP-dependent RNA helicase DbpA"/>
    <property type="match status" value="1"/>
</dbReference>
<dbReference type="PROSITE" id="PS51194">
    <property type="entry name" value="HELICASE_CTER"/>
    <property type="match status" value="1"/>
</dbReference>
<dbReference type="InterPro" id="IPR000629">
    <property type="entry name" value="RNA-helicase_DEAD-box_CS"/>
</dbReference>
<dbReference type="HAMAP" id="MF_00965">
    <property type="entry name" value="DEAD_helicase_DbpA"/>
    <property type="match status" value="1"/>
</dbReference>
<comment type="function">
    <text evidence="7">DEAD-box RNA helicase involved in the assembly of the 50S ribosomal subunit. Has an RNA-dependent ATPase activity, which is specific for 23S rRNA, and a 3' to 5' RNA helicase activity that uses the energy of ATP hydrolysis to destabilize and unwind short rRNA duplexes.</text>
</comment>
<evidence type="ECO:0000256" key="6">
    <source>
        <dbReference type="ARBA" id="ARBA00047984"/>
    </source>
</evidence>
<evidence type="ECO:0000256" key="7">
    <source>
        <dbReference type="HAMAP-Rule" id="MF_00965"/>
    </source>
</evidence>
<dbReference type="InterPro" id="IPR044742">
    <property type="entry name" value="DEAD/DEAH_RhlB"/>
</dbReference>
<evidence type="ECO:0000259" key="9">
    <source>
        <dbReference type="PROSITE" id="PS51194"/>
    </source>
</evidence>
<dbReference type="GO" id="GO:0000027">
    <property type="term" value="P:ribosomal large subunit assembly"/>
    <property type="evidence" value="ECO:0007669"/>
    <property type="project" value="UniProtKB-UniRule"/>
</dbReference>
<dbReference type="SUPFAM" id="SSF52540">
    <property type="entry name" value="P-loop containing nucleoside triphosphate hydrolases"/>
    <property type="match status" value="1"/>
</dbReference>
<evidence type="ECO:0000256" key="1">
    <source>
        <dbReference type="ARBA" id="ARBA00022490"/>
    </source>
</evidence>
<reference evidence="10 11" key="1">
    <citation type="submission" date="2017-08" db="EMBL/GenBank/DDBJ databases">
        <title>Draft genome sequence of pheromone producing symbiont Morganella morganii, of the female New Zealand grass grub Costelytra giveni.</title>
        <authorList>
            <person name="Laugraud A."/>
            <person name="Young S.D."/>
            <person name="Hurst M.H."/>
        </authorList>
    </citation>
    <scope>NUCLEOTIDE SEQUENCE [LARGE SCALE GENOMIC DNA]</scope>
    <source>
        <strain evidence="10 11">MMsCG</strain>
    </source>
</reference>
<evidence type="ECO:0000313" key="11">
    <source>
        <dbReference type="Proteomes" id="UP000286908"/>
    </source>
</evidence>
<feature type="region of interest" description="Involved in 23S rRNA binding" evidence="7">
    <location>
        <begin position="383"/>
        <end position="457"/>
    </location>
</feature>
<organism evidence="10 11">
    <name type="scientific">Morganella morganii</name>
    <name type="common">Proteus morganii</name>
    <dbReference type="NCBI Taxonomy" id="582"/>
    <lineage>
        <taxon>Bacteria</taxon>
        <taxon>Pseudomonadati</taxon>
        <taxon>Pseudomonadota</taxon>
        <taxon>Gammaproteobacteria</taxon>
        <taxon>Enterobacterales</taxon>
        <taxon>Morganellaceae</taxon>
        <taxon>Morganella</taxon>
    </lineage>
</organism>
<keyword evidence="3 7" id="KW-0378">Hydrolase</keyword>
<dbReference type="Proteomes" id="UP000286908">
    <property type="component" value="Unassembled WGS sequence"/>
</dbReference>
<dbReference type="InterPro" id="IPR027417">
    <property type="entry name" value="P-loop_NTPase"/>
</dbReference>
<keyword evidence="1 7" id="KW-0963">Cytoplasm</keyword>
<dbReference type="InterPro" id="IPR014001">
    <property type="entry name" value="Helicase_ATP-bd"/>
</dbReference>
<keyword evidence="2 7" id="KW-0547">Nucleotide-binding</keyword>
<evidence type="ECO:0000256" key="4">
    <source>
        <dbReference type="ARBA" id="ARBA00022806"/>
    </source>
</evidence>
<evidence type="ECO:0000256" key="2">
    <source>
        <dbReference type="ARBA" id="ARBA00022741"/>
    </source>
</evidence>
<name>A0A433ZU87_MORMO</name>
<dbReference type="FunFam" id="3.40.50.300:FF:001245">
    <property type="entry name" value="ATP-dependent RNA helicase DbpA"/>
    <property type="match status" value="1"/>
</dbReference>
<dbReference type="GO" id="GO:0005524">
    <property type="term" value="F:ATP binding"/>
    <property type="evidence" value="ECO:0007669"/>
    <property type="project" value="UniProtKB-UniRule"/>
</dbReference>
<dbReference type="EC" id="3.6.4.13" evidence="7"/>
<dbReference type="CDD" id="cd00268">
    <property type="entry name" value="DEADc"/>
    <property type="match status" value="1"/>
</dbReference>
<evidence type="ECO:0000313" key="10">
    <source>
        <dbReference type="EMBL" id="RUT65693.1"/>
    </source>
</evidence>
<dbReference type="SMART" id="SM00490">
    <property type="entry name" value="HELICc"/>
    <property type="match status" value="1"/>
</dbReference>
<dbReference type="NCBIfam" id="NF008744">
    <property type="entry name" value="PRK11776.1"/>
    <property type="match status" value="1"/>
</dbReference>
<dbReference type="Pfam" id="PF00271">
    <property type="entry name" value="Helicase_C"/>
    <property type="match status" value="1"/>
</dbReference>
<keyword evidence="7" id="KW-0694">RNA-binding</keyword>
<proteinExistence type="inferred from homology"/>
<comment type="similarity">
    <text evidence="7">Belongs to the DEAD box helicase family. DbpA subfamily.</text>
</comment>
<dbReference type="GO" id="GO:0005829">
    <property type="term" value="C:cytosol"/>
    <property type="evidence" value="ECO:0007669"/>
    <property type="project" value="TreeGrafter"/>
</dbReference>
<dbReference type="GO" id="GO:0009266">
    <property type="term" value="P:response to temperature stimulus"/>
    <property type="evidence" value="ECO:0007669"/>
    <property type="project" value="UniProtKB-ARBA"/>
</dbReference>
<dbReference type="PANTHER" id="PTHR47959:SF1">
    <property type="entry name" value="ATP-DEPENDENT RNA HELICASE DBPA"/>
    <property type="match status" value="1"/>
</dbReference>
<dbReference type="Pfam" id="PF03880">
    <property type="entry name" value="DbpA"/>
    <property type="match status" value="1"/>
</dbReference>
<dbReference type="GO" id="GO:0034458">
    <property type="term" value="F:3'-5' RNA helicase activity"/>
    <property type="evidence" value="ECO:0007669"/>
    <property type="project" value="UniProtKB-UniRule"/>
</dbReference>
<dbReference type="GO" id="GO:0003723">
    <property type="term" value="F:RNA binding"/>
    <property type="evidence" value="ECO:0007669"/>
    <property type="project" value="UniProtKB-UniRule"/>
</dbReference>
<dbReference type="FunFam" id="3.40.50.300:FF:000108">
    <property type="entry name" value="ATP-dependent RNA helicase RhlE"/>
    <property type="match status" value="1"/>
</dbReference>
<feature type="domain" description="Helicase C-terminal" evidence="9">
    <location>
        <begin position="215"/>
        <end position="377"/>
    </location>
</feature>
<comment type="catalytic activity">
    <reaction evidence="6 7">
        <text>ATP + H2O = ADP + phosphate + H(+)</text>
        <dbReference type="Rhea" id="RHEA:13065"/>
        <dbReference type="ChEBI" id="CHEBI:15377"/>
        <dbReference type="ChEBI" id="CHEBI:15378"/>
        <dbReference type="ChEBI" id="CHEBI:30616"/>
        <dbReference type="ChEBI" id="CHEBI:43474"/>
        <dbReference type="ChEBI" id="CHEBI:456216"/>
        <dbReference type="EC" id="3.6.4.13"/>
    </reaction>
</comment>
<dbReference type="InterPro" id="IPR005580">
    <property type="entry name" value="DbpA/CsdA_RNA-bd_dom"/>
</dbReference>
<gene>
    <name evidence="7" type="primary">dbpA</name>
    <name evidence="10" type="ORF">CKG00_04205</name>
</gene>
<keyword evidence="4 7" id="KW-0347">Helicase</keyword>
<dbReference type="PROSITE" id="PS00039">
    <property type="entry name" value="DEAD_ATP_HELICASE"/>
    <property type="match status" value="1"/>
</dbReference>
<comment type="subcellular location">
    <subcellularLocation>
        <location evidence="7">Cytoplasm</location>
    </subcellularLocation>
</comment>
<dbReference type="Gene3D" id="3.30.70.330">
    <property type="match status" value="1"/>
</dbReference>
<dbReference type="PANTHER" id="PTHR47959">
    <property type="entry name" value="ATP-DEPENDENT RNA HELICASE RHLE-RELATED"/>
    <property type="match status" value="1"/>
</dbReference>
<dbReference type="Pfam" id="PF00270">
    <property type="entry name" value="DEAD"/>
    <property type="match status" value="1"/>
</dbReference>
<protein>
    <recommendedName>
        <fullName evidence="7">ATP-dependent RNA helicase DbpA</fullName>
        <ecNumber evidence="7">3.6.4.13</ecNumber>
    </recommendedName>
</protein>
<dbReference type="InterPro" id="IPR012677">
    <property type="entry name" value="Nucleotide-bd_a/b_plait_sf"/>
</dbReference>
<dbReference type="CDD" id="cd18787">
    <property type="entry name" value="SF2_C_DEAD"/>
    <property type="match status" value="1"/>
</dbReference>
<dbReference type="SMART" id="SM00487">
    <property type="entry name" value="DEXDc"/>
    <property type="match status" value="1"/>
</dbReference>
<evidence type="ECO:0000256" key="5">
    <source>
        <dbReference type="ARBA" id="ARBA00022840"/>
    </source>
</evidence>
<keyword evidence="7" id="KW-0690">Ribosome biogenesis</keyword>
<dbReference type="InterPro" id="IPR001650">
    <property type="entry name" value="Helicase_C-like"/>
</dbReference>
<dbReference type="AlphaFoldDB" id="A0A433ZU87"/>
<accession>A0A433ZU87</accession>
<dbReference type="InterPro" id="IPR028619">
    <property type="entry name" value="DEAD_helicase_DbpA"/>
</dbReference>
<evidence type="ECO:0000256" key="3">
    <source>
        <dbReference type="ARBA" id="ARBA00022801"/>
    </source>
</evidence>
<dbReference type="CDD" id="cd12501">
    <property type="entry name" value="RRM_EcDbpA_like"/>
    <property type="match status" value="1"/>
</dbReference>
<keyword evidence="5 7" id="KW-0067">ATP-binding</keyword>
<comment type="domain">
    <text evidence="7">Contains an N-terminal domain that binds non-specifically to RNA and a C-terminal domain that binds specifically and tightly to hairpin 92 of 23S rRNA.</text>
</comment>
<dbReference type="OrthoDB" id="9805696at2"/>
<dbReference type="InterPro" id="IPR050079">
    <property type="entry name" value="DEAD_box_RNA_helicase"/>
</dbReference>
<dbReference type="EMBL" id="NRQY01000001">
    <property type="protein sequence ID" value="RUT65693.1"/>
    <property type="molecule type" value="Genomic_DNA"/>
</dbReference>
<sequence>MTSFAELNALPAEQITNLNELGYLTMTPVQAAALPAILAGKDVRAQAKTGSGKTAAFGLGLLQHIDAGQFMTQALVLCPTRELADQVAGELRRLARYLPNVKILTLCGGVPFGAQRDSLIHPPHIIVATPGRLIDHLNKDTLHLDAIRTLVLDEADRMLDMGFADDIADILSRTPEERQTLLFSATWPDEIAAVSRRFQRDPQTIETDSTDELPAVEQQFYEVSRRGKTELLQKLLSREQPASCVVFCNTKKDCQDVFDALESSGQSVLVLHGDMEQRERDQTLIRFANGSSRVLVATDVASRGLDIKALELVINYELAWDPEVHIHRIGRTARAGESGLAISLCAPEEAVRANALEEMLHMKLNWQPIPAGLRITPLDAAMATLCIDGGKKAKIRPGDILGAMTGDMGLNGEDIGKIVIHPMHAYVAVRQGIAQQARKLLQQGKIKGKAVRVRLLK</sequence>
<dbReference type="InterPro" id="IPR011545">
    <property type="entry name" value="DEAD/DEAH_box_helicase_dom"/>
</dbReference>
<evidence type="ECO:0000259" key="8">
    <source>
        <dbReference type="PROSITE" id="PS51192"/>
    </source>
</evidence>
<dbReference type="PROSITE" id="PS51192">
    <property type="entry name" value="HELICASE_ATP_BIND_1"/>
    <property type="match status" value="1"/>
</dbReference>
<dbReference type="Gene3D" id="3.40.50.300">
    <property type="entry name" value="P-loop containing nucleotide triphosphate hydrolases"/>
    <property type="match status" value="2"/>
</dbReference>